<dbReference type="AlphaFoldDB" id="M6YAP7"/>
<name>M6YAP7_9LEPT</name>
<reference evidence="1 2" key="1">
    <citation type="submission" date="2013-01" db="EMBL/GenBank/DDBJ databases">
        <authorList>
            <person name="Harkins D.M."/>
            <person name="Durkin A.S."/>
            <person name="Brinkac L.M."/>
            <person name="Haft D.H."/>
            <person name="Selengut J.D."/>
            <person name="Sanka R."/>
            <person name="DePew J."/>
            <person name="Purushe J."/>
            <person name="Whelen A.C."/>
            <person name="Vinetz J.M."/>
            <person name="Sutton G.G."/>
            <person name="Nierman W.C."/>
            <person name="Fouts D.E."/>
        </authorList>
    </citation>
    <scope>NUCLEOTIDE SEQUENCE [LARGE SCALE GENOMIC DNA]</scope>
    <source>
        <strain evidence="1 2">2001034031</strain>
    </source>
</reference>
<accession>M6YAP7</accession>
<protein>
    <submittedName>
        <fullName evidence="1">Uncharacterized protein</fullName>
    </submittedName>
</protein>
<dbReference type="EMBL" id="AKXB02000114">
    <property type="protein sequence ID" value="EMO88916.1"/>
    <property type="molecule type" value="Genomic_DNA"/>
</dbReference>
<proteinExistence type="predicted"/>
<dbReference type="RefSeq" id="WP_004446437.1">
    <property type="nucleotide sequence ID" value="NZ_AKXB02000114.1"/>
</dbReference>
<evidence type="ECO:0000313" key="1">
    <source>
        <dbReference type="EMBL" id="EMO88916.1"/>
    </source>
</evidence>
<comment type="caution">
    <text evidence="1">The sequence shown here is derived from an EMBL/GenBank/DDBJ whole genome shotgun (WGS) entry which is preliminary data.</text>
</comment>
<gene>
    <name evidence="1" type="ORF">LEP1GSC024_0873</name>
</gene>
<evidence type="ECO:0000313" key="2">
    <source>
        <dbReference type="Proteomes" id="UP000012138"/>
    </source>
</evidence>
<dbReference type="Pfam" id="PF15590">
    <property type="entry name" value="Imm27"/>
    <property type="match status" value="1"/>
</dbReference>
<sequence>MNPKINSTETELIGYFNENTKETNPIVERIRYLTENYLIKIKTDPSGWDILYQDPLDKRYWEKVYLKSELHGGGPPSLIFLTFEQANKKYKLK</sequence>
<organism evidence="1 2">
    <name type="scientific">Leptospira noguchii str. 2001034031</name>
    <dbReference type="NCBI Taxonomy" id="1193053"/>
    <lineage>
        <taxon>Bacteria</taxon>
        <taxon>Pseudomonadati</taxon>
        <taxon>Spirochaetota</taxon>
        <taxon>Spirochaetia</taxon>
        <taxon>Leptospirales</taxon>
        <taxon>Leptospiraceae</taxon>
        <taxon>Leptospira</taxon>
    </lineage>
</organism>
<dbReference type="InterPro" id="IPR028960">
    <property type="entry name" value="Imm27"/>
</dbReference>
<dbReference type="Proteomes" id="UP000012138">
    <property type="component" value="Unassembled WGS sequence"/>
</dbReference>